<dbReference type="SUPFAM" id="SSF47413">
    <property type="entry name" value="lambda repressor-like DNA-binding domains"/>
    <property type="match status" value="1"/>
</dbReference>
<accession>A0ABQ4EAV6</accession>
<keyword evidence="3" id="KW-1185">Reference proteome</keyword>
<dbReference type="Pfam" id="PF19054">
    <property type="entry name" value="DUF5753"/>
    <property type="match status" value="1"/>
</dbReference>
<evidence type="ECO:0000313" key="2">
    <source>
        <dbReference type="EMBL" id="GIG91860.1"/>
    </source>
</evidence>
<dbReference type="Proteomes" id="UP000646749">
    <property type="component" value="Unassembled WGS sequence"/>
</dbReference>
<name>A0ABQ4EAV6_9ACTN</name>
<evidence type="ECO:0000259" key="1">
    <source>
        <dbReference type="PROSITE" id="PS50943"/>
    </source>
</evidence>
<dbReference type="InterPro" id="IPR043917">
    <property type="entry name" value="DUF5753"/>
</dbReference>
<dbReference type="RefSeq" id="WP_203870233.1">
    <property type="nucleotide sequence ID" value="NZ_BONW01000041.1"/>
</dbReference>
<dbReference type="Pfam" id="PF13560">
    <property type="entry name" value="HTH_31"/>
    <property type="match status" value="1"/>
</dbReference>
<evidence type="ECO:0000313" key="3">
    <source>
        <dbReference type="Proteomes" id="UP000646749"/>
    </source>
</evidence>
<feature type="domain" description="HTH cro/C1-type" evidence="1">
    <location>
        <begin position="18"/>
        <end position="73"/>
    </location>
</feature>
<dbReference type="InterPro" id="IPR001387">
    <property type="entry name" value="Cro/C1-type_HTH"/>
</dbReference>
<dbReference type="CDD" id="cd00093">
    <property type="entry name" value="HTH_XRE"/>
    <property type="match status" value="1"/>
</dbReference>
<dbReference type="PROSITE" id="PS50943">
    <property type="entry name" value="HTH_CROC1"/>
    <property type="match status" value="1"/>
</dbReference>
<sequence>MTTAYGPTVGRRKLRSAIRRAREAAGFTQEQVAVAMDWSLSKLIRIEAGYVSISTNDVKALLNHYQVRDPEQVAELVQLARVSRQRAWWSQYRDALRPAYYSYIGLEAESSELYFYQSVGMPGLLQTEAYAQAVLKTAIPKLDDPDEAQASVALRLRRQQEMLGRADPPNIVVVFDEAALHRQTGGPAVIREQLLHLVGLADSGRITVQVLPFTSTVYTPLGQFVIVRFAAAEDADVVYLESTGLEDVLDDPDAVTAHLRTFTGLRDAALTPADSLHRIAEIAADLAR</sequence>
<dbReference type="SMART" id="SM00530">
    <property type="entry name" value="HTH_XRE"/>
    <property type="match status" value="1"/>
</dbReference>
<gene>
    <name evidence="2" type="ORF">Pen02_67960</name>
</gene>
<organism evidence="2 3">
    <name type="scientific">Plantactinospora endophytica</name>
    <dbReference type="NCBI Taxonomy" id="673535"/>
    <lineage>
        <taxon>Bacteria</taxon>
        <taxon>Bacillati</taxon>
        <taxon>Actinomycetota</taxon>
        <taxon>Actinomycetes</taxon>
        <taxon>Micromonosporales</taxon>
        <taxon>Micromonosporaceae</taxon>
        <taxon>Plantactinospora</taxon>
    </lineage>
</organism>
<dbReference type="Gene3D" id="1.10.260.40">
    <property type="entry name" value="lambda repressor-like DNA-binding domains"/>
    <property type="match status" value="1"/>
</dbReference>
<proteinExistence type="predicted"/>
<comment type="caution">
    <text evidence="2">The sequence shown here is derived from an EMBL/GenBank/DDBJ whole genome shotgun (WGS) entry which is preliminary data.</text>
</comment>
<dbReference type="InterPro" id="IPR010982">
    <property type="entry name" value="Lambda_DNA-bd_dom_sf"/>
</dbReference>
<protein>
    <submittedName>
        <fullName evidence="2">Transcriptional regulator</fullName>
    </submittedName>
</protein>
<dbReference type="EMBL" id="BONW01000041">
    <property type="protein sequence ID" value="GIG91860.1"/>
    <property type="molecule type" value="Genomic_DNA"/>
</dbReference>
<reference evidence="2 3" key="1">
    <citation type="submission" date="2021-01" db="EMBL/GenBank/DDBJ databases">
        <title>Whole genome shotgun sequence of Plantactinospora endophytica NBRC 110450.</title>
        <authorList>
            <person name="Komaki H."/>
            <person name="Tamura T."/>
        </authorList>
    </citation>
    <scope>NUCLEOTIDE SEQUENCE [LARGE SCALE GENOMIC DNA]</scope>
    <source>
        <strain evidence="2 3">NBRC 110450</strain>
    </source>
</reference>